<evidence type="ECO:0000313" key="2">
    <source>
        <dbReference type="Proteomes" id="UP000660611"/>
    </source>
</evidence>
<proteinExistence type="predicted"/>
<accession>A0A919Q016</accession>
<gene>
    <name evidence="1" type="ORF">Dsi01nite_112450</name>
</gene>
<protein>
    <submittedName>
        <fullName evidence="1">Uncharacterized protein</fullName>
    </submittedName>
</protein>
<dbReference type="Proteomes" id="UP000660611">
    <property type="component" value="Unassembled WGS sequence"/>
</dbReference>
<evidence type="ECO:0000313" key="1">
    <source>
        <dbReference type="EMBL" id="GIG53204.1"/>
    </source>
</evidence>
<dbReference type="RefSeq" id="WP_203854801.1">
    <property type="nucleotide sequence ID" value="NZ_BAAAVW010000030.1"/>
</dbReference>
<dbReference type="EMBL" id="BONQ01000222">
    <property type="protein sequence ID" value="GIG53204.1"/>
    <property type="molecule type" value="Genomic_DNA"/>
</dbReference>
<reference evidence="1" key="1">
    <citation type="submission" date="2021-01" db="EMBL/GenBank/DDBJ databases">
        <title>Whole genome shotgun sequence of Dactylosporangium siamense NBRC 106093.</title>
        <authorList>
            <person name="Komaki H."/>
            <person name="Tamura T."/>
        </authorList>
    </citation>
    <scope>NUCLEOTIDE SEQUENCE</scope>
    <source>
        <strain evidence="1">NBRC 106093</strain>
    </source>
</reference>
<organism evidence="1 2">
    <name type="scientific">Dactylosporangium siamense</name>
    <dbReference type="NCBI Taxonomy" id="685454"/>
    <lineage>
        <taxon>Bacteria</taxon>
        <taxon>Bacillati</taxon>
        <taxon>Actinomycetota</taxon>
        <taxon>Actinomycetes</taxon>
        <taxon>Micromonosporales</taxon>
        <taxon>Micromonosporaceae</taxon>
        <taxon>Dactylosporangium</taxon>
    </lineage>
</organism>
<sequence length="194" mass="21960">MTSIERVTVLHGHTDQDSAYLVGDYPYGRILRCQIRYWIETAPKGAKRGMQRFVSQTTDPRKPGTVWNKPHPDTYDRLTIMYLNSDDHVKHTGVSEYGVTPEGDAWLRLRGILDQLTDEQRRLYDALLAVSRRSAATWEAFEATVAAITAHIADTGAEPEVTDGTWIDASGRRRYLGEHQVPMYLALADQRLNG</sequence>
<name>A0A919Q016_9ACTN</name>
<comment type="caution">
    <text evidence="1">The sequence shown here is derived from an EMBL/GenBank/DDBJ whole genome shotgun (WGS) entry which is preliminary data.</text>
</comment>
<dbReference type="AlphaFoldDB" id="A0A919Q016"/>
<keyword evidence="2" id="KW-1185">Reference proteome</keyword>